<comment type="function">
    <text evidence="1">Involved in gametogenesis and steroidogenesis.</text>
</comment>
<dbReference type="InterPro" id="IPR001545">
    <property type="entry name" value="Gonadotropin_bsu"/>
</dbReference>
<comment type="subcellular location">
    <subcellularLocation>
        <location evidence="2 9">Secreted</location>
    </subcellularLocation>
</comment>
<dbReference type="EMBL" id="LC545604">
    <property type="protein sequence ID" value="BCF74550.1"/>
    <property type="molecule type" value="mRNA"/>
</dbReference>
<dbReference type="CDD" id="cd00069">
    <property type="entry name" value="GHB_like"/>
    <property type="match status" value="1"/>
</dbReference>
<dbReference type="AlphaFoldDB" id="A0A7G1HFT7"/>
<evidence type="ECO:0000256" key="3">
    <source>
        <dbReference type="ARBA" id="ARBA00006552"/>
    </source>
</evidence>
<comment type="similarity">
    <text evidence="3 9">Belongs to the glycoprotein hormones subunit beta family.</text>
</comment>
<dbReference type="PANTHER" id="PTHR11515:SF11">
    <property type="entry name" value="LUTROPIN SUBUNIT BETA"/>
    <property type="match status" value="1"/>
</dbReference>
<dbReference type="InterPro" id="IPR029034">
    <property type="entry name" value="Cystine-knot_cytokine"/>
</dbReference>
<dbReference type="FunFam" id="2.10.90.10:FF:000007">
    <property type="entry name" value="Luteinizing hormone beta subunit"/>
    <property type="match status" value="1"/>
</dbReference>
<dbReference type="GO" id="GO:0005179">
    <property type="term" value="F:hormone activity"/>
    <property type="evidence" value="ECO:0007669"/>
    <property type="project" value="UniProtKB-KW"/>
</dbReference>
<name>A0A7G1HFT7_9TELE</name>
<dbReference type="Pfam" id="PF00007">
    <property type="entry name" value="Cys_knot"/>
    <property type="match status" value="1"/>
</dbReference>
<organism evidence="12">
    <name type="scientific">Sardinops melanosticta</name>
    <dbReference type="NCBI Taxonomy" id="41697"/>
    <lineage>
        <taxon>Eukaryota</taxon>
        <taxon>Metazoa</taxon>
        <taxon>Chordata</taxon>
        <taxon>Craniata</taxon>
        <taxon>Vertebrata</taxon>
        <taxon>Euteleostomi</taxon>
        <taxon>Actinopterygii</taxon>
        <taxon>Neopterygii</taxon>
        <taxon>Teleostei</taxon>
        <taxon>Clupei</taxon>
        <taxon>Clupeiformes</taxon>
        <taxon>Clupeoidei</taxon>
        <taxon>Clupeidae</taxon>
        <taxon>Sardinops</taxon>
    </lineage>
</organism>
<keyword evidence="7" id="KW-1015">Disulfide bond</keyword>
<evidence type="ECO:0000256" key="2">
    <source>
        <dbReference type="ARBA" id="ARBA00004613"/>
    </source>
</evidence>
<evidence type="ECO:0000256" key="9">
    <source>
        <dbReference type="RuleBase" id="RU004069"/>
    </source>
</evidence>
<keyword evidence="8" id="KW-0325">Glycoprotein</keyword>
<evidence type="ECO:0000256" key="7">
    <source>
        <dbReference type="ARBA" id="ARBA00023157"/>
    </source>
</evidence>
<evidence type="ECO:0000256" key="10">
    <source>
        <dbReference type="SAM" id="SignalP"/>
    </source>
</evidence>
<dbReference type="GO" id="GO:0007186">
    <property type="term" value="P:G protein-coupled receptor signaling pathway"/>
    <property type="evidence" value="ECO:0007669"/>
    <property type="project" value="TreeGrafter"/>
</dbReference>
<accession>A0A7G1HFT7</accession>
<proteinExistence type="evidence at transcript level"/>
<feature type="chain" id="PRO_5028880427" evidence="10">
    <location>
        <begin position="23"/>
        <end position="141"/>
    </location>
</feature>
<feature type="signal peptide" evidence="10">
    <location>
        <begin position="1"/>
        <end position="22"/>
    </location>
</feature>
<reference evidence="12" key="1">
    <citation type="submission" date="2020-05" db="EMBL/GenBank/DDBJ databases">
        <title>Transcriptome characterization of BPG axis and expression profiles of ovarian steroidogenesis-related genes in the Japanese sardine.</title>
        <authorList>
            <person name="Nyuji M."/>
            <person name="Hongo Y."/>
            <person name="Yoneda M."/>
            <person name="Nakamura M."/>
        </authorList>
    </citation>
    <scope>NUCLEOTIDE SEQUENCE</scope>
    <source>
        <tissue evidence="12">Pituitary</tissue>
    </source>
</reference>
<evidence type="ECO:0000256" key="1">
    <source>
        <dbReference type="ARBA" id="ARBA00003920"/>
    </source>
</evidence>
<dbReference type="SUPFAM" id="SSF57501">
    <property type="entry name" value="Cystine-knot cytokines"/>
    <property type="match status" value="1"/>
</dbReference>
<dbReference type="GO" id="GO:0005737">
    <property type="term" value="C:cytoplasm"/>
    <property type="evidence" value="ECO:0007669"/>
    <property type="project" value="TreeGrafter"/>
</dbReference>
<evidence type="ECO:0000256" key="4">
    <source>
        <dbReference type="ARBA" id="ARBA00011870"/>
    </source>
</evidence>
<sequence length="141" mass="15718">MARIPQCTILLFLSALVLPSQCFPCEPFNTTVSVEKLGCPRCLLIQTAICHGHCLTKEPVYKSPFSMVSQHVCTYGNLRYETVELPDCDNGVDPVVSYPVALSCECSLCSMDTSDCTMGSLEPDYCMGERMESQRLPNYHY</sequence>
<dbReference type="InterPro" id="IPR018245">
    <property type="entry name" value="Gonadotropin_bsu_CS"/>
</dbReference>
<dbReference type="SMART" id="SM00068">
    <property type="entry name" value="GHB"/>
    <property type="match status" value="1"/>
</dbReference>
<comment type="subunit">
    <text evidence="4">Heterodimer of an alpha and a beta chain.</text>
</comment>
<evidence type="ECO:0000313" key="12">
    <source>
        <dbReference type="EMBL" id="BCF74550.1"/>
    </source>
</evidence>
<keyword evidence="5" id="KW-0964">Secreted</keyword>
<dbReference type="InterPro" id="IPR006208">
    <property type="entry name" value="Glyco_hormone_CN"/>
</dbReference>
<keyword evidence="6 9" id="KW-0372">Hormone</keyword>
<protein>
    <submittedName>
        <fullName evidence="12">Luteinizing hormone beta subunit</fullName>
    </submittedName>
</protein>
<evidence type="ECO:0000256" key="5">
    <source>
        <dbReference type="ARBA" id="ARBA00022525"/>
    </source>
</evidence>
<evidence type="ECO:0000256" key="6">
    <source>
        <dbReference type="ARBA" id="ARBA00022702"/>
    </source>
</evidence>
<dbReference type="PANTHER" id="PTHR11515">
    <property type="entry name" value="GLYCOPROTEIN HORMONE BETA CHAIN"/>
    <property type="match status" value="1"/>
</dbReference>
<dbReference type="PROSITE" id="PS00689">
    <property type="entry name" value="GLYCO_HORMONE_BETA_2"/>
    <property type="match status" value="1"/>
</dbReference>
<evidence type="ECO:0000259" key="11">
    <source>
        <dbReference type="Pfam" id="PF00007"/>
    </source>
</evidence>
<feature type="domain" description="Glycoprotein hormone subunit beta" evidence="11">
    <location>
        <begin position="23"/>
        <end position="126"/>
    </location>
</feature>
<evidence type="ECO:0000256" key="8">
    <source>
        <dbReference type="ARBA" id="ARBA00023180"/>
    </source>
</evidence>
<gene>
    <name evidence="12" type="primary">lhb</name>
</gene>
<dbReference type="Gene3D" id="2.10.90.10">
    <property type="entry name" value="Cystine-knot cytokines"/>
    <property type="match status" value="1"/>
</dbReference>
<dbReference type="GO" id="GO:0005615">
    <property type="term" value="C:extracellular space"/>
    <property type="evidence" value="ECO:0007669"/>
    <property type="project" value="TreeGrafter"/>
</dbReference>
<keyword evidence="10" id="KW-0732">Signal</keyword>
<dbReference type="GO" id="GO:0010817">
    <property type="term" value="P:regulation of hormone levels"/>
    <property type="evidence" value="ECO:0007669"/>
    <property type="project" value="UniProtKB-ARBA"/>
</dbReference>